<organism evidence="9 10">
    <name type="scientific">Tepidibacillus fermentans</name>
    <dbReference type="NCBI Taxonomy" id="1281767"/>
    <lineage>
        <taxon>Bacteria</taxon>
        <taxon>Bacillati</taxon>
        <taxon>Bacillota</taxon>
        <taxon>Bacilli</taxon>
        <taxon>Bacillales</taxon>
        <taxon>Bacillaceae</taxon>
        <taxon>Tepidibacillus</taxon>
    </lineage>
</organism>
<comment type="similarity">
    <text evidence="6">Belongs to the ThrE exporter (TC 2.A.79) family.</text>
</comment>
<keyword evidence="2" id="KW-1003">Cell membrane</keyword>
<keyword evidence="3 7" id="KW-0812">Transmembrane</keyword>
<evidence type="ECO:0000256" key="6">
    <source>
        <dbReference type="ARBA" id="ARBA00034125"/>
    </source>
</evidence>
<evidence type="ECO:0000313" key="10">
    <source>
        <dbReference type="Proteomes" id="UP000295788"/>
    </source>
</evidence>
<evidence type="ECO:0000256" key="1">
    <source>
        <dbReference type="ARBA" id="ARBA00004651"/>
    </source>
</evidence>
<accession>A0A4R3KAW3</accession>
<dbReference type="OrthoDB" id="9813917at2"/>
<dbReference type="PANTHER" id="PTHR34390">
    <property type="entry name" value="UPF0442 PROTEIN YJJB-RELATED"/>
    <property type="match status" value="1"/>
</dbReference>
<dbReference type="InterPro" id="IPR010619">
    <property type="entry name" value="ThrE-like_N"/>
</dbReference>
<feature type="transmembrane region" description="Helical" evidence="7">
    <location>
        <begin position="114"/>
        <end position="136"/>
    </location>
</feature>
<sequence length="251" mass="27372">MKEDISKVMEVCLLAGKLMLANGGETYRVEDTMLRIAQSFLEGEASSYVTPTGIFLTLQEENQQKTKFIRIHLRSIDLNKVVLVNDISRKISDGLMTIDEAYEKLREIEQLNPLYPMWLKTLAAAISSGLFVLMFGGDWKDSFPAIIAGGIGFIIFVLLHDIAKVKFFAEIVTAFLIGLIVSVSTKMGFGTNLDKIIIGSIMPLVPGVLITNAVRDLMAGDLVSGLARGAEALLTALAIGTGIAVILVFFR</sequence>
<keyword evidence="10" id="KW-1185">Reference proteome</keyword>
<evidence type="ECO:0000259" key="8">
    <source>
        <dbReference type="Pfam" id="PF06738"/>
    </source>
</evidence>
<keyword evidence="4 7" id="KW-1133">Transmembrane helix</keyword>
<name>A0A4R3KAW3_9BACI</name>
<evidence type="ECO:0000256" key="4">
    <source>
        <dbReference type="ARBA" id="ARBA00022989"/>
    </source>
</evidence>
<dbReference type="PANTHER" id="PTHR34390:SF2">
    <property type="entry name" value="SUCCINATE TRANSPORTER SUBUNIT YJJP-RELATED"/>
    <property type="match status" value="1"/>
</dbReference>
<dbReference type="AlphaFoldDB" id="A0A4R3KAW3"/>
<dbReference type="GO" id="GO:0015744">
    <property type="term" value="P:succinate transport"/>
    <property type="evidence" value="ECO:0007669"/>
    <property type="project" value="TreeGrafter"/>
</dbReference>
<comment type="caution">
    <text evidence="9">The sequence shown here is derived from an EMBL/GenBank/DDBJ whole genome shotgun (WGS) entry which is preliminary data.</text>
</comment>
<keyword evidence="5 7" id="KW-0472">Membrane</keyword>
<dbReference type="GO" id="GO:0005886">
    <property type="term" value="C:plasma membrane"/>
    <property type="evidence" value="ECO:0007669"/>
    <property type="project" value="UniProtKB-SubCell"/>
</dbReference>
<feature type="transmembrane region" description="Helical" evidence="7">
    <location>
        <begin position="142"/>
        <end position="160"/>
    </location>
</feature>
<reference evidence="9 10" key="1">
    <citation type="submission" date="2019-03" db="EMBL/GenBank/DDBJ databases">
        <title>Genomic Encyclopedia of Type Strains, Phase IV (KMG-IV): sequencing the most valuable type-strain genomes for metagenomic binning, comparative biology and taxonomic classification.</title>
        <authorList>
            <person name="Goeker M."/>
        </authorList>
    </citation>
    <scope>NUCLEOTIDE SEQUENCE [LARGE SCALE GENOMIC DNA]</scope>
    <source>
        <strain evidence="9 10">DSM 23802</strain>
    </source>
</reference>
<feature type="transmembrane region" description="Helical" evidence="7">
    <location>
        <begin position="167"/>
        <end position="184"/>
    </location>
</feature>
<feature type="domain" description="Threonine/serine exporter-like N-terminal" evidence="8">
    <location>
        <begin position="11"/>
        <end position="249"/>
    </location>
</feature>
<dbReference type="InterPro" id="IPR050539">
    <property type="entry name" value="ThrE_Dicarb/AminoAcid_Exp"/>
</dbReference>
<proteinExistence type="inferred from homology"/>
<evidence type="ECO:0000256" key="7">
    <source>
        <dbReference type="SAM" id="Phobius"/>
    </source>
</evidence>
<evidence type="ECO:0000256" key="2">
    <source>
        <dbReference type="ARBA" id="ARBA00022475"/>
    </source>
</evidence>
<gene>
    <name evidence="9" type="ORF">EDD72_11819</name>
</gene>
<dbReference type="GO" id="GO:0022857">
    <property type="term" value="F:transmembrane transporter activity"/>
    <property type="evidence" value="ECO:0007669"/>
    <property type="project" value="InterPro"/>
</dbReference>
<evidence type="ECO:0000256" key="5">
    <source>
        <dbReference type="ARBA" id="ARBA00023136"/>
    </source>
</evidence>
<evidence type="ECO:0000313" key="9">
    <source>
        <dbReference type="EMBL" id="TCS80148.1"/>
    </source>
</evidence>
<evidence type="ECO:0000256" key="3">
    <source>
        <dbReference type="ARBA" id="ARBA00022692"/>
    </source>
</evidence>
<dbReference type="EMBL" id="SMAB01000018">
    <property type="protein sequence ID" value="TCS80148.1"/>
    <property type="molecule type" value="Genomic_DNA"/>
</dbReference>
<comment type="subcellular location">
    <subcellularLocation>
        <location evidence="1">Cell membrane</location>
        <topology evidence="1">Multi-pass membrane protein</topology>
    </subcellularLocation>
</comment>
<protein>
    <submittedName>
        <fullName evidence="9">Uncharacterized membrane protein YjjP (DUF1212 family)</fullName>
    </submittedName>
</protein>
<dbReference type="Pfam" id="PF06738">
    <property type="entry name" value="ThrE"/>
    <property type="match status" value="1"/>
</dbReference>
<feature type="transmembrane region" description="Helical" evidence="7">
    <location>
        <begin position="196"/>
        <end position="214"/>
    </location>
</feature>
<feature type="transmembrane region" description="Helical" evidence="7">
    <location>
        <begin position="226"/>
        <end position="250"/>
    </location>
</feature>
<dbReference type="Proteomes" id="UP000295788">
    <property type="component" value="Unassembled WGS sequence"/>
</dbReference>